<dbReference type="SMART" id="SM00184">
    <property type="entry name" value="RING"/>
    <property type="match status" value="1"/>
</dbReference>
<keyword evidence="2 4" id="KW-0863">Zinc-finger</keyword>
<dbReference type="GO" id="GO:0032183">
    <property type="term" value="F:SUMO binding"/>
    <property type="evidence" value="ECO:0000318"/>
    <property type="project" value="GO_Central"/>
</dbReference>
<dbReference type="Pfam" id="PF13923">
    <property type="entry name" value="zf-C3HC4_2"/>
    <property type="match status" value="1"/>
</dbReference>
<dbReference type="InterPro" id="IPR017907">
    <property type="entry name" value="Znf_RING_CS"/>
</dbReference>
<evidence type="ECO:0000256" key="5">
    <source>
        <dbReference type="SAM" id="MobiDB-lite"/>
    </source>
</evidence>
<dbReference type="EnsemblPlants" id="Ma08_t00800.3">
    <property type="protein sequence ID" value="Ma08_p00800.3"/>
    <property type="gene ID" value="Ma08_g00800"/>
</dbReference>
<gene>
    <name evidence="7" type="ORF">GSMUA_334670.1</name>
</gene>
<dbReference type="InterPro" id="IPR001841">
    <property type="entry name" value="Znf_RING"/>
</dbReference>
<dbReference type="GO" id="GO:0061630">
    <property type="term" value="F:ubiquitin protein ligase activity"/>
    <property type="evidence" value="ECO:0007669"/>
    <property type="project" value="InterPro"/>
</dbReference>
<dbReference type="Gene3D" id="3.30.40.10">
    <property type="entry name" value="Zinc/RING finger domain, C3HC4 (zinc finger)"/>
    <property type="match status" value="1"/>
</dbReference>
<dbReference type="Gramene" id="Ma08_t00800.3">
    <property type="protein sequence ID" value="Ma08_p00800.3"/>
    <property type="gene ID" value="Ma08_g00800"/>
</dbReference>
<dbReference type="Proteomes" id="UP000012960">
    <property type="component" value="Unplaced"/>
</dbReference>
<dbReference type="AlphaFoldDB" id="A0A804K1G9"/>
<keyword evidence="3" id="KW-0862">Zinc</keyword>
<dbReference type="OrthoDB" id="6105938at2759"/>
<dbReference type="PANTHER" id="PTHR47094">
    <property type="entry name" value="ELFLESS, ISOFORM B"/>
    <property type="match status" value="1"/>
</dbReference>
<keyword evidence="1" id="KW-0479">Metal-binding</keyword>
<feature type="domain" description="RING-type" evidence="6">
    <location>
        <begin position="198"/>
        <end position="236"/>
    </location>
</feature>
<keyword evidence="9" id="KW-1185">Reference proteome</keyword>
<evidence type="ECO:0000256" key="4">
    <source>
        <dbReference type="PROSITE-ProRule" id="PRU00175"/>
    </source>
</evidence>
<name>A0A804K1G9_MUSAM</name>
<evidence type="ECO:0000313" key="7">
    <source>
        <dbReference type="EMBL" id="CAG1830213.1"/>
    </source>
</evidence>
<dbReference type="OMA" id="HEDNAAM"/>
<evidence type="ECO:0000259" key="6">
    <source>
        <dbReference type="PROSITE" id="PS50089"/>
    </source>
</evidence>
<dbReference type="PANTHER" id="PTHR47094:SF1">
    <property type="entry name" value="RING-TYPE E3 UBIQUITIN TRANSFERASE"/>
    <property type="match status" value="1"/>
</dbReference>
<dbReference type="KEGG" id="mus:103994154"/>
<accession>A0A804K1G9</accession>
<dbReference type="GO" id="GO:0005634">
    <property type="term" value="C:nucleus"/>
    <property type="evidence" value="ECO:0000318"/>
    <property type="project" value="GO_Central"/>
</dbReference>
<reference evidence="8" key="2">
    <citation type="submission" date="2021-05" db="UniProtKB">
        <authorList>
            <consortium name="EnsemblPlants"/>
        </authorList>
    </citation>
    <scope>IDENTIFICATION</scope>
    <source>
        <strain evidence="8">subsp. malaccensis</strain>
    </source>
</reference>
<evidence type="ECO:0000256" key="1">
    <source>
        <dbReference type="ARBA" id="ARBA00022723"/>
    </source>
</evidence>
<dbReference type="GO" id="GO:0008270">
    <property type="term" value="F:zinc ion binding"/>
    <property type="evidence" value="ECO:0007669"/>
    <property type="project" value="UniProtKB-KW"/>
</dbReference>
<dbReference type="EnsemblPlants" id="Ma08_t00800.2">
    <property type="protein sequence ID" value="Ma08_p00800.2"/>
    <property type="gene ID" value="Ma08_g00800"/>
</dbReference>
<proteinExistence type="predicted"/>
<organism evidence="8 9">
    <name type="scientific">Musa acuminata subsp. malaccensis</name>
    <name type="common">Wild banana</name>
    <name type="synonym">Musa malaccensis</name>
    <dbReference type="NCBI Taxonomy" id="214687"/>
    <lineage>
        <taxon>Eukaryota</taxon>
        <taxon>Viridiplantae</taxon>
        <taxon>Streptophyta</taxon>
        <taxon>Embryophyta</taxon>
        <taxon>Tracheophyta</taxon>
        <taxon>Spermatophyta</taxon>
        <taxon>Magnoliopsida</taxon>
        <taxon>Liliopsida</taxon>
        <taxon>Zingiberales</taxon>
        <taxon>Musaceae</taxon>
        <taxon>Musa</taxon>
    </lineage>
</organism>
<evidence type="ECO:0000313" key="8">
    <source>
        <dbReference type="EnsemblPlants" id="Ma08_p00800.2"/>
    </source>
</evidence>
<dbReference type="Gramene" id="Ma08_t00800.2">
    <property type="protein sequence ID" value="Ma08_p00800.2"/>
    <property type="gene ID" value="Ma08_g00800"/>
</dbReference>
<feature type="compositionally biased region" description="Polar residues" evidence="5">
    <location>
        <begin position="39"/>
        <end position="57"/>
    </location>
</feature>
<evidence type="ECO:0000256" key="3">
    <source>
        <dbReference type="ARBA" id="ARBA00022833"/>
    </source>
</evidence>
<dbReference type="InterPro" id="IPR013083">
    <property type="entry name" value="Znf_RING/FYVE/PHD"/>
</dbReference>
<sequence>MSTLGPSRQGSKRHARDGIHAKMVPNLDLNFPPVECQQCDGTSGSRHPQISRGTSFSAVPHPSPASEQQQGSSAPSSDRSHSDFIDLELMEDEVVTLSSSRGLPLGRNHFRRNQPVTMILEEDLETNLRQPVIIVEEQVAKSPMNTRNKRARSSMSRTAIDCDHYPDLEEEHNAKRKNVIKSKPEPVKVLTREPIFTCPVCMDALVEPASTICGHIFCLKCIKASIQAQKKCPTCRRQLTMKSFHRVYLPSSK</sequence>
<dbReference type="PROSITE" id="PS00518">
    <property type="entry name" value="ZF_RING_1"/>
    <property type="match status" value="1"/>
</dbReference>
<evidence type="ECO:0000313" key="9">
    <source>
        <dbReference type="Proteomes" id="UP000012960"/>
    </source>
</evidence>
<feature type="region of interest" description="Disordered" evidence="5">
    <location>
        <begin position="1"/>
        <end position="81"/>
    </location>
</feature>
<dbReference type="GO" id="GO:0006511">
    <property type="term" value="P:ubiquitin-dependent protein catabolic process"/>
    <property type="evidence" value="ECO:0000318"/>
    <property type="project" value="GO_Central"/>
</dbReference>
<dbReference type="PROSITE" id="PS50089">
    <property type="entry name" value="ZF_RING_2"/>
    <property type="match status" value="1"/>
</dbReference>
<reference evidence="7" key="1">
    <citation type="submission" date="2021-03" db="EMBL/GenBank/DDBJ databases">
        <authorList>
            <consortium name="Genoscope - CEA"/>
            <person name="William W."/>
        </authorList>
    </citation>
    <scope>NUCLEOTIDE SEQUENCE</scope>
    <source>
        <strain evidence="7">Doubled-haploid Pahang</strain>
    </source>
</reference>
<dbReference type="EMBL" id="HG996472">
    <property type="protein sequence ID" value="CAG1830213.1"/>
    <property type="molecule type" value="Genomic_DNA"/>
</dbReference>
<protein>
    <submittedName>
        <fullName evidence="7">(wild Malaysian banana) hypothetical protein</fullName>
    </submittedName>
</protein>
<dbReference type="FunCoup" id="A0A804K1G9">
    <property type="interactions" value="1886"/>
</dbReference>
<dbReference type="SUPFAM" id="SSF57850">
    <property type="entry name" value="RING/U-box"/>
    <property type="match status" value="1"/>
</dbReference>
<dbReference type="InterPro" id="IPR049627">
    <property type="entry name" value="SLX8"/>
</dbReference>
<evidence type="ECO:0000256" key="2">
    <source>
        <dbReference type="ARBA" id="ARBA00022771"/>
    </source>
</evidence>